<evidence type="ECO:0000313" key="4">
    <source>
        <dbReference type="EMBL" id="QBD83651.1"/>
    </source>
</evidence>
<accession>A0A4V0Z0L6</accession>
<dbReference type="InterPro" id="IPR006683">
    <property type="entry name" value="Thioestr_dom"/>
</dbReference>
<dbReference type="Gene3D" id="3.10.129.10">
    <property type="entry name" value="Hotdog Thioesterase"/>
    <property type="match status" value="1"/>
</dbReference>
<dbReference type="Pfam" id="PF03061">
    <property type="entry name" value="4HBT"/>
    <property type="match status" value="1"/>
</dbReference>
<evidence type="ECO:0000256" key="1">
    <source>
        <dbReference type="ARBA" id="ARBA00008324"/>
    </source>
</evidence>
<keyword evidence="2" id="KW-0378">Hydrolase</keyword>
<feature type="domain" description="Thioesterase" evidence="3">
    <location>
        <begin position="43"/>
        <end position="115"/>
    </location>
</feature>
<gene>
    <name evidence="4" type="ORF">EPA93_31700</name>
</gene>
<dbReference type="OrthoDB" id="3477511at2"/>
<dbReference type="KEGG" id="kbs:EPA93_31700"/>
<evidence type="ECO:0000256" key="2">
    <source>
        <dbReference type="ARBA" id="ARBA00022801"/>
    </source>
</evidence>
<dbReference type="SUPFAM" id="SSF54637">
    <property type="entry name" value="Thioesterase/thiol ester dehydrase-isomerase"/>
    <property type="match status" value="1"/>
</dbReference>
<dbReference type="Proteomes" id="UP000290365">
    <property type="component" value="Chromosome"/>
</dbReference>
<dbReference type="InterPro" id="IPR003736">
    <property type="entry name" value="PAAI_dom"/>
</dbReference>
<dbReference type="InterPro" id="IPR029069">
    <property type="entry name" value="HotDog_dom_sf"/>
</dbReference>
<reference evidence="4 5" key="1">
    <citation type="submission" date="2019-01" db="EMBL/GenBank/DDBJ databases">
        <title>Ktedonosporobacter rubrisoli SCAWS-G2.</title>
        <authorList>
            <person name="Huang Y."/>
            <person name="Yan B."/>
        </authorList>
    </citation>
    <scope>NUCLEOTIDE SEQUENCE [LARGE SCALE GENOMIC DNA]</scope>
    <source>
        <strain evidence="4 5">SCAWS-G2</strain>
    </source>
</reference>
<keyword evidence="5" id="KW-1185">Reference proteome</keyword>
<dbReference type="InterPro" id="IPR039298">
    <property type="entry name" value="ACOT13"/>
</dbReference>
<organism evidence="4 5">
    <name type="scientific">Ktedonosporobacter rubrisoli</name>
    <dbReference type="NCBI Taxonomy" id="2509675"/>
    <lineage>
        <taxon>Bacteria</taxon>
        <taxon>Bacillati</taxon>
        <taxon>Chloroflexota</taxon>
        <taxon>Ktedonobacteria</taxon>
        <taxon>Ktedonobacterales</taxon>
        <taxon>Ktedonosporobacteraceae</taxon>
        <taxon>Ktedonosporobacter</taxon>
    </lineage>
</organism>
<comment type="similarity">
    <text evidence="1">Belongs to the thioesterase PaaI family.</text>
</comment>
<dbReference type="GO" id="GO:0047617">
    <property type="term" value="F:fatty acyl-CoA hydrolase activity"/>
    <property type="evidence" value="ECO:0007669"/>
    <property type="project" value="InterPro"/>
</dbReference>
<dbReference type="PANTHER" id="PTHR21660:SF1">
    <property type="entry name" value="ACYL-COENZYME A THIOESTERASE 13"/>
    <property type="match status" value="1"/>
</dbReference>
<name>A0A4V0Z0L6_KTERU</name>
<dbReference type="EMBL" id="CP035758">
    <property type="protein sequence ID" value="QBD83651.1"/>
    <property type="molecule type" value="Genomic_DNA"/>
</dbReference>
<proteinExistence type="inferred from homology"/>
<evidence type="ECO:0000313" key="5">
    <source>
        <dbReference type="Proteomes" id="UP000290365"/>
    </source>
</evidence>
<sequence>MIRQFLPLSPYVTYLGIQLTTMERDLATLTLPFREPMVTIGTVVHGGAIASLIDTAAMVAAWSGAEQQAKLRGSTVGLTVSYLAPAQQEDIIATARVLRRGRSLVYLDVEVSGASGNPVARGLVTYKLG</sequence>
<dbReference type="PANTHER" id="PTHR21660">
    <property type="entry name" value="THIOESTERASE SUPERFAMILY MEMBER-RELATED"/>
    <property type="match status" value="1"/>
</dbReference>
<dbReference type="CDD" id="cd03443">
    <property type="entry name" value="PaaI_thioesterase"/>
    <property type="match status" value="1"/>
</dbReference>
<protein>
    <submittedName>
        <fullName evidence="4">PaaI family thioesterase</fullName>
    </submittedName>
</protein>
<evidence type="ECO:0000259" key="3">
    <source>
        <dbReference type="Pfam" id="PF03061"/>
    </source>
</evidence>
<dbReference type="NCBIfam" id="TIGR00369">
    <property type="entry name" value="unchar_dom_1"/>
    <property type="match status" value="1"/>
</dbReference>
<dbReference type="AlphaFoldDB" id="A0A4V0Z0L6"/>